<organism evidence="2 3">
    <name type="scientific">Actinomycetospora lemnae</name>
    <dbReference type="NCBI Taxonomy" id="3019891"/>
    <lineage>
        <taxon>Bacteria</taxon>
        <taxon>Bacillati</taxon>
        <taxon>Actinomycetota</taxon>
        <taxon>Actinomycetes</taxon>
        <taxon>Pseudonocardiales</taxon>
        <taxon>Pseudonocardiaceae</taxon>
        <taxon>Actinomycetospora</taxon>
    </lineage>
</organism>
<evidence type="ECO:0000256" key="1">
    <source>
        <dbReference type="SAM" id="MobiDB-lite"/>
    </source>
</evidence>
<dbReference type="EMBL" id="JAQZAO010000007">
    <property type="protein sequence ID" value="MDD7967090.1"/>
    <property type="molecule type" value="Genomic_DNA"/>
</dbReference>
<reference evidence="2 3" key="1">
    <citation type="submission" date="2023-02" db="EMBL/GenBank/DDBJ databases">
        <title>Genome sequencing required for Actinomycetospora new species description.</title>
        <authorList>
            <person name="Saimee Y."/>
            <person name="Duangmal K."/>
        </authorList>
    </citation>
    <scope>NUCLEOTIDE SEQUENCE [LARGE SCALE GENOMIC DNA]</scope>
    <source>
        <strain evidence="2 3">DW7H6</strain>
    </source>
</reference>
<proteinExistence type="predicted"/>
<feature type="region of interest" description="Disordered" evidence="1">
    <location>
        <begin position="87"/>
        <end position="109"/>
    </location>
</feature>
<dbReference type="Proteomes" id="UP001300763">
    <property type="component" value="Unassembled WGS sequence"/>
</dbReference>
<dbReference type="RefSeq" id="WP_274201622.1">
    <property type="nucleotide sequence ID" value="NZ_JAQZAO010000007.1"/>
</dbReference>
<keyword evidence="3" id="KW-1185">Reference proteome</keyword>
<accession>A0ABT5SW60</accession>
<gene>
    <name evidence="2" type="ORF">PGB27_17270</name>
</gene>
<comment type="caution">
    <text evidence="2">The sequence shown here is derived from an EMBL/GenBank/DDBJ whole genome shotgun (WGS) entry which is preliminary data.</text>
</comment>
<name>A0ABT5SW60_9PSEU</name>
<sequence>MDVRPEDLRRGAALLRDDAGRVGAALGPAAEGAATTATGAGDGPLAEAADALAGRLDALLRIVTGSITECADALEAASTEYLATDQGTAAGLGEPGAPPVVLPGLEPPR</sequence>
<evidence type="ECO:0000313" key="3">
    <source>
        <dbReference type="Proteomes" id="UP001300763"/>
    </source>
</evidence>
<evidence type="ECO:0000313" key="2">
    <source>
        <dbReference type="EMBL" id="MDD7967090.1"/>
    </source>
</evidence>
<evidence type="ECO:0008006" key="4">
    <source>
        <dbReference type="Google" id="ProtNLM"/>
    </source>
</evidence>
<protein>
    <recommendedName>
        <fullName evidence="4">Excreted virulence factor EspC (Type VII ESX diderm)</fullName>
    </recommendedName>
</protein>
<feature type="compositionally biased region" description="Pro residues" evidence="1">
    <location>
        <begin position="96"/>
        <end position="109"/>
    </location>
</feature>